<evidence type="ECO:0000256" key="9">
    <source>
        <dbReference type="ARBA" id="ARBA00022833"/>
    </source>
</evidence>
<evidence type="ECO:0000256" key="1">
    <source>
        <dbReference type="ARBA" id="ARBA00000900"/>
    </source>
</evidence>
<accession>A0A9Q0KWQ1</accession>
<evidence type="ECO:0000256" key="2">
    <source>
        <dbReference type="ARBA" id="ARBA00004906"/>
    </source>
</evidence>
<dbReference type="Gene3D" id="3.30.40.10">
    <property type="entry name" value="Zinc/RING finger domain, C3HC4 (zinc finger)"/>
    <property type="match status" value="1"/>
</dbReference>
<evidence type="ECO:0000256" key="4">
    <source>
        <dbReference type="ARBA" id="ARBA00022679"/>
    </source>
</evidence>
<feature type="repeat" description="ANK" evidence="11">
    <location>
        <begin position="157"/>
        <end position="189"/>
    </location>
</feature>
<dbReference type="AlphaFoldDB" id="A0A9Q0KWQ1"/>
<evidence type="ECO:0000313" key="15">
    <source>
        <dbReference type="Proteomes" id="UP001141806"/>
    </source>
</evidence>
<comment type="catalytic activity">
    <reaction evidence="1">
        <text>S-ubiquitinyl-[E2 ubiquitin-conjugating enzyme]-L-cysteine + [acceptor protein]-L-lysine = [E2 ubiquitin-conjugating enzyme]-L-cysteine + N(6)-ubiquitinyl-[acceptor protein]-L-lysine.</text>
        <dbReference type="EC" id="2.3.2.27"/>
    </reaction>
</comment>
<dbReference type="EC" id="2.3.2.27" evidence="3"/>
<dbReference type="InterPro" id="IPR002110">
    <property type="entry name" value="Ankyrin_rpt"/>
</dbReference>
<dbReference type="GO" id="GO:0008270">
    <property type="term" value="F:zinc ion binding"/>
    <property type="evidence" value="ECO:0007669"/>
    <property type="project" value="UniProtKB-KW"/>
</dbReference>
<dbReference type="Gene3D" id="1.25.40.20">
    <property type="entry name" value="Ankyrin repeat-containing domain"/>
    <property type="match status" value="3"/>
</dbReference>
<feature type="repeat" description="ANK" evidence="11">
    <location>
        <begin position="112"/>
        <end position="144"/>
    </location>
</feature>
<keyword evidence="10 11" id="KW-0040">ANK repeat</keyword>
<evidence type="ECO:0000256" key="10">
    <source>
        <dbReference type="ARBA" id="ARBA00023043"/>
    </source>
</evidence>
<keyword evidence="6" id="KW-0677">Repeat</keyword>
<dbReference type="InterPro" id="IPR056760">
    <property type="entry name" value="RING_XB3-like"/>
</dbReference>
<gene>
    <name evidence="14" type="ORF">NE237_008784</name>
</gene>
<evidence type="ECO:0000256" key="7">
    <source>
        <dbReference type="ARBA" id="ARBA00022771"/>
    </source>
</evidence>
<dbReference type="SUPFAM" id="SSF48403">
    <property type="entry name" value="Ankyrin repeat"/>
    <property type="match status" value="1"/>
</dbReference>
<keyword evidence="15" id="KW-1185">Reference proteome</keyword>
<dbReference type="GO" id="GO:0061630">
    <property type="term" value="F:ubiquitin protein ligase activity"/>
    <property type="evidence" value="ECO:0007669"/>
    <property type="project" value="UniProtKB-EC"/>
</dbReference>
<dbReference type="EMBL" id="JAMYWD010000002">
    <property type="protein sequence ID" value="KAJ4978004.1"/>
    <property type="molecule type" value="Genomic_DNA"/>
</dbReference>
<evidence type="ECO:0000256" key="3">
    <source>
        <dbReference type="ARBA" id="ARBA00012483"/>
    </source>
</evidence>
<feature type="repeat" description="ANK" evidence="11">
    <location>
        <begin position="45"/>
        <end position="77"/>
    </location>
</feature>
<evidence type="ECO:0000256" key="5">
    <source>
        <dbReference type="ARBA" id="ARBA00022723"/>
    </source>
</evidence>
<dbReference type="Pfam" id="PF00023">
    <property type="entry name" value="Ank"/>
    <property type="match status" value="1"/>
</dbReference>
<dbReference type="InterPro" id="IPR013083">
    <property type="entry name" value="Znf_RING/FYVE/PHD"/>
</dbReference>
<protein>
    <recommendedName>
        <fullName evidence="3">RING-type E3 ubiquitin transferase</fullName>
        <ecNumber evidence="3">2.3.2.27</ecNumber>
    </recommendedName>
</protein>
<dbReference type="GO" id="GO:0005634">
    <property type="term" value="C:nucleus"/>
    <property type="evidence" value="ECO:0007669"/>
    <property type="project" value="TreeGrafter"/>
</dbReference>
<comment type="pathway">
    <text evidence="2">Protein modification; protein ubiquitination.</text>
</comment>
<feature type="repeat" description="ANK" evidence="11">
    <location>
        <begin position="194"/>
        <end position="226"/>
    </location>
</feature>
<dbReference type="InterPro" id="IPR001841">
    <property type="entry name" value="Znf_RING"/>
</dbReference>
<dbReference type="OrthoDB" id="194358at2759"/>
<dbReference type="Pfam" id="PF12796">
    <property type="entry name" value="Ank_2"/>
    <property type="match status" value="2"/>
</dbReference>
<dbReference type="SUPFAM" id="SSF57850">
    <property type="entry name" value="RING/U-box"/>
    <property type="match status" value="1"/>
</dbReference>
<evidence type="ECO:0000256" key="11">
    <source>
        <dbReference type="PROSITE-ProRule" id="PRU00023"/>
    </source>
</evidence>
<dbReference type="SMART" id="SM00248">
    <property type="entry name" value="ANK"/>
    <property type="match status" value="6"/>
</dbReference>
<keyword evidence="5" id="KW-0479">Metal-binding</keyword>
<dbReference type="InterPro" id="IPR050776">
    <property type="entry name" value="Ank_Repeat/CDKN_Inhibitor"/>
</dbReference>
<name>A0A9Q0KWQ1_9MAGN</name>
<keyword evidence="7 12" id="KW-0863">Zinc-finger</keyword>
<dbReference type="PROSITE" id="PS50088">
    <property type="entry name" value="ANK_REPEAT"/>
    <property type="match status" value="5"/>
</dbReference>
<dbReference type="PROSITE" id="PS50297">
    <property type="entry name" value="ANK_REP_REGION"/>
    <property type="match status" value="5"/>
</dbReference>
<evidence type="ECO:0000259" key="13">
    <source>
        <dbReference type="PROSITE" id="PS50089"/>
    </source>
</evidence>
<organism evidence="14 15">
    <name type="scientific">Protea cynaroides</name>
    <dbReference type="NCBI Taxonomy" id="273540"/>
    <lineage>
        <taxon>Eukaryota</taxon>
        <taxon>Viridiplantae</taxon>
        <taxon>Streptophyta</taxon>
        <taxon>Embryophyta</taxon>
        <taxon>Tracheophyta</taxon>
        <taxon>Spermatophyta</taxon>
        <taxon>Magnoliopsida</taxon>
        <taxon>Proteales</taxon>
        <taxon>Proteaceae</taxon>
        <taxon>Protea</taxon>
    </lineage>
</organism>
<keyword evidence="4" id="KW-0808">Transferase</keyword>
<feature type="domain" description="RING-type" evidence="13">
    <location>
        <begin position="324"/>
        <end position="373"/>
    </location>
</feature>
<dbReference type="PANTHER" id="PTHR24201:SF15">
    <property type="entry name" value="ANKYRIN REPEAT DOMAIN-CONTAINING PROTEIN 66"/>
    <property type="match status" value="1"/>
</dbReference>
<dbReference type="Proteomes" id="UP001141806">
    <property type="component" value="Unassembled WGS sequence"/>
</dbReference>
<dbReference type="Pfam" id="PF24921">
    <property type="entry name" value="RING_XB3-XBAT31"/>
    <property type="match status" value="1"/>
</dbReference>
<evidence type="ECO:0000313" key="14">
    <source>
        <dbReference type="EMBL" id="KAJ4978004.1"/>
    </source>
</evidence>
<proteinExistence type="predicted"/>
<dbReference type="PROSITE" id="PS50089">
    <property type="entry name" value="ZF_RING_2"/>
    <property type="match status" value="1"/>
</dbReference>
<sequence length="446" mass="48003">MGQGLSCRASDEHGLFRAVQIGDLDTVIALLERDPTLLHQSSVYDKLSALHIAAANGRIEVLSFLLDRSVHPDILSRHKQTPLMLAAMHGKISCVQKLLRAGANILMFDSVHGRTCLHYAAYYGHLECLQAILSAAHSSPVAESWGFARFVNVRDGSGATPLHLAARQRRADCVHILLDSGALVGAFSGGYGCPGSTPLHLAARGGSLGCVRELLSWGADRLQRDSAGRIPYTVALKHKHGACAALLNPASAEPLVWPSPLKFISELNSEAKVLLERALMEANREREKGILKGMACSLRSPLHSDEDAACINDDISEGSDTEMCCICFDHICTIEFRDCGHQMCAQCTLALCCHNKPNPNTASMTAPVCPFCRSSIAQLVVIKSMTEDEMDGDTNSSKIVRSRKSQTLCEGSSSFKSLSAMGSFGKMGARGSERIAADSGDWVDKP</sequence>
<comment type="caution">
    <text evidence="14">The sequence shown here is derived from an EMBL/GenBank/DDBJ whole genome shotgun (WGS) entry which is preliminary data.</text>
</comment>
<keyword evidence="8" id="KW-0833">Ubl conjugation pathway</keyword>
<evidence type="ECO:0000256" key="8">
    <source>
        <dbReference type="ARBA" id="ARBA00022786"/>
    </source>
</evidence>
<feature type="repeat" description="ANK" evidence="11">
    <location>
        <begin position="78"/>
        <end position="110"/>
    </location>
</feature>
<dbReference type="InterPro" id="IPR036770">
    <property type="entry name" value="Ankyrin_rpt-contain_sf"/>
</dbReference>
<dbReference type="PANTHER" id="PTHR24201">
    <property type="entry name" value="ANK_REP_REGION DOMAIN-CONTAINING PROTEIN"/>
    <property type="match status" value="1"/>
</dbReference>
<reference evidence="14" key="1">
    <citation type="journal article" date="2023" name="Plant J.">
        <title>The genome of the king protea, Protea cynaroides.</title>
        <authorList>
            <person name="Chang J."/>
            <person name="Duong T.A."/>
            <person name="Schoeman C."/>
            <person name="Ma X."/>
            <person name="Roodt D."/>
            <person name="Barker N."/>
            <person name="Li Z."/>
            <person name="Van de Peer Y."/>
            <person name="Mizrachi E."/>
        </authorList>
    </citation>
    <scope>NUCLEOTIDE SEQUENCE</scope>
    <source>
        <tissue evidence="14">Young leaves</tissue>
    </source>
</reference>
<evidence type="ECO:0000256" key="6">
    <source>
        <dbReference type="ARBA" id="ARBA00022737"/>
    </source>
</evidence>
<keyword evidence="9" id="KW-0862">Zinc</keyword>
<evidence type="ECO:0000256" key="12">
    <source>
        <dbReference type="PROSITE-ProRule" id="PRU00175"/>
    </source>
</evidence>